<dbReference type="Pfam" id="PF22939">
    <property type="entry name" value="WHD_GPIID"/>
    <property type="match status" value="1"/>
</dbReference>
<evidence type="ECO:0008006" key="7">
    <source>
        <dbReference type="Google" id="ProtNLM"/>
    </source>
</evidence>
<dbReference type="Pfam" id="PF00023">
    <property type="entry name" value="Ank"/>
    <property type="match status" value="1"/>
</dbReference>
<dbReference type="Gene3D" id="1.25.40.20">
    <property type="entry name" value="Ankyrin repeat-containing domain"/>
    <property type="match status" value="1"/>
</dbReference>
<dbReference type="AlphaFoldDB" id="A0AA39PCL7"/>
<comment type="caution">
    <text evidence="5">The sequence shown here is derived from an EMBL/GenBank/DDBJ whole genome shotgun (WGS) entry which is preliminary data.</text>
</comment>
<feature type="domain" description="GPI inositol-deacylase winged helix" evidence="3">
    <location>
        <begin position="313"/>
        <end position="401"/>
    </location>
</feature>
<dbReference type="Gene3D" id="3.40.50.300">
    <property type="entry name" value="P-loop containing nucleotide triphosphate hydrolases"/>
    <property type="match status" value="1"/>
</dbReference>
<evidence type="ECO:0000256" key="1">
    <source>
        <dbReference type="ARBA" id="ARBA00022737"/>
    </source>
</evidence>
<accession>A0AA39PCL7</accession>
<evidence type="ECO:0000256" key="2">
    <source>
        <dbReference type="PROSITE-ProRule" id="PRU00023"/>
    </source>
</evidence>
<sequence length="593" mass="66745">MQEHITDEETVEVVKWLTSDTVDYNDVQLKTLDKCVKNTGQWILKLPEFLAWVDGSGKSHTLRCQGAPGVGKTFLASIIVDYLHSLLMVKERKALVLSIFCDYKSMVKNPIESVLRSLLKQLVQDYGLFPLTKTLYANKKIKHPSYDDLTECLSEVIQCVSSQVYLVLDALDEVANDHRAHLINVIRGSLGNNIHLLVMSRPDIALDSLFEADTTFNIEASTDDIKLYITDRVSKSPRLTSHIMGKDGIILQEEILSKVTEKSYCMFLLARLHMDSLAETRNKKKLKDALAKLPENIMGAYAEILESRINSQNNEDKDLALQIFGWIALAKCPLTVLELQHALAVDLNSVAFEPDSLYSEDLLGSVCGGLVIISDANQDLWHRNPIMKFAHYTAQEYFMSQKDNLFPQLQETIACTCLTYMHGLNLYRLFKKDKNYPFLGYSLDYWTYHASEVQHLIVNKIIAFLDSVCIGKILKTYHLGRSTDSQGRTPLSYAAGEGTRETVEMLLQSDQVDVDSKDSQGRTPLSYAAGEGTRETVEMLLQSDQVDVDSKDSQGRTPLLYAVGRGSPKIVDMLLQSDQVDMDFKDSQGRTPL</sequence>
<dbReference type="SUPFAM" id="SSF48403">
    <property type="entry name" value="Ankyrin repeat"/>
    <property type="match status" value="1"/>
</dbReference>
<gene>
    <name evidence="5" type="ORF">IW261DRAFT_1334102</name>
</gene>
<dbReference type="Pfam" id="PF12796">
    <property type="entry name" value="Ank_2"/>
    <property type="match status" value="1"/>
</dbReference>
<keyword evidence="2" id="KW-0040">ANK repeat</keyword>
<dbReference type="PROSITE" id="PS50088">
    <property type="entry name" value="ANK_REPEAT"/>
    <property type="match status" value="3"/>
</dbReference>
<dbReference type="InterPro" id="IPR056884">
    <property type="entry name" value="NPHP3-like_N"/>
</dbReference>
<dbReference type="InterPro" id="IPR027417">
    <property type="entry name" value="P-loop_NTPase"/>
</dbReference>
<feature type="repeat" description="ANK" evidence="2">
    <location>
        <begin position="554"/>
        <end position="576"/>
    </location>
</feature>
<name>A0AA39PCL7_9AGAR</name>
<organism evidence="5 6">
    <name type="scientific">Armillaria novae-zelandiae</name>
    <dbReference type="NCBI Taxonomy" id="153914"/>
    <lineage>
        <taxon>Eukaryota</taxon>
        <taxon>Fungi</taxon>
        <taxon>Dikarya</taxon>
        <taxon>Basidiomycota</taxon>
        <taxon>Agaricomycotina</taxon>
        <taxon>Agaricomycetes</taxon>
        <taxon>Agaricomycetidae</taxon>
        <taxon>Agaricales</taxon>
        <taxon>Marasmiineae</taxon>
        <taxon>Physalacriaceae</taxon>
        <taxon>Armillaria</taxon>
    </lineage>
</organism>
<evidence type="ECO:0000259" key="3">
    <source>
        <dbReference type="Pfam" id="PF22939"/>
    </source>
</evidence>
<evidence type="ECO:0000313" key="6">
    <source>
        <dbReference type="Proteomes" id="UP001175227"/>
    </source>
</evidence>
<dbReference type="SMART" id="SM00248">
    <property type="entry name" value="ANK"/>
    <property type="match status" value="3"/>
</dbReference>
<dbReference type="PANTHER" id="PTHR10039">
    <property type="entry name" value="AMELOGENIN"/>
    <property type="match status" value="1"/>
</dbReference>
<protein>
    <recommendedName>
        <fullName evidence="7">NACHT domain-containing protein</fullName>
    </recommendedName>
</protein>
<proteinExistence type="predicted"/>
<dbReference type="InterPro" id="IPR002110">
    <property type="entry name" value="Ankyrin_rpt"/>
</dbReference>
<dbReference type="Proteomes" id="UP001175227">
    <property type="component" value="Unassembled WGS sequence"/>
</dbReference>
<keyword evidence="1" id="KW-0677">Repeat</keyword>
<dbReference type="InterPro" id="IPR054471">
    <property type="entry name" value="GPIID_WHD"/>
</dbReference>
<dbReference type="PROSITE" id="PS50297">
    <property type="entry name" value="ANK_REP_REGION"/>
    <property type="match status" value="3"/>
</dbReference>
<keyword evidence="6" id="KW-1185">Reference proteome</keyword>
<evidence type="ECO:0000259" key="4">
    <source>
        <dbReference type="Pfam" id="PF24883"/>
    </source>
</evidence>
<feature type="non-terminal residue" evidence="5">
    <location>
        <position position="593"/>
    </location>
</feature>
<evidence type="ECO:0000313" key="5">
    <source>
        <dbReference type="EMBL" id="KAK0481326.1"/>
    </source>
</evidence>
<dbReference type="EMBL" id="JAUEPR010000008">
    <property type="protein sequence ID" value="KAK0481326.1"/>
    <property type="molecule type" value="Genomic_DNA"/>
</dbReference>
<reference evidence="5" key="1">
    <citation type="submission" date="2023-06" db="EMBL/GenBank/DDBJ databases">
        <authorList>
            <consortium name="Lawrence Berkeley National Laboratory"/>
            <person name="Ahrendt S."/>
            <person name="Sahu N."/>
            <person name="Indic B."/>
            <person name="Wong-Bajracharya J."/>
            <person name="Merenyi Z."/>
            <person name="Ke H.-M."/>
            <person name="Monk M."/>
            <person name="Kocsube S."/>
            <person name="Drula E."/>
            <person name="Lipzen A."/>
            <person name="Balint B."/>
            <person name="Henrissat B."/>
            <person name="Andreopoulos B."/>
            <person name="Martin F.M."/>
            <person name="Harder C.B."/>
            <person name="Rigling D."/>
            <person name="Ford K.L."/>
            <person name="Foster G.D."/>
            <person name="Pangilinan J."/>
            <person name="Papanicolaou A."/>
            <person name="Barry K."/>
            <person name="LaButti K."/>
            <person name="Viragh M."/>
            <person name="Koriabine M."/>
            <person name="Yan M."/>
            <person name="Riley R."/>
            <person name="Champramary S."/>
            <person name="Plett K.L."/>
            <person name="Tsai I.J."/>
            <person name="Slot J."/>
            <person name="Sipos G."/>
            <person name="Plett J."/>
            <person name="Nagy L.G."/>
            <person name="Grigoriev I.V."/>
        </authorList>
    </citation>
    <scope>NUCLEOTIDE SEQUENCE</scope>
    <source>
        <strain evidence="5">ICMP 16352</strain>
    </source>
</reference>
<dbReference type="SUPFAM" id="SSF52540">
    <property type="entry name" value="P-loop containing nucleoside triphosphate hydrolases"/>
    <property type="match status" value="1"/>
</dbReference>
<feature type="domain" description="Nephrocystin 3-like N-terminal" evidence="4">
    <location>
        <begin position="38"/>
        <end position="201"/>
    </location>
</feature>
<feature type="repeat" description="ANK" evidence="2">
    <location>
        <begin position="486"/>
        <end position="519"/>
    </location>
</feature>
<feature type="repeat" description="ANK" evidence="2">
    <location>
        <begin position="520"/>
        <end position="553"/>
    </location>
</feature>
<dbReference type="InterPro" id="IPR036770">
    <property type="entry name" value="Ankyrin_rpt-contain_sf"/>
</dbReference>
<dbReference type="PANTHER" id="PTHR10039:SF15">
    <property type="entry name" value="NACHT DOMAIN-CONTAINING PROTEIN"/>
    <property type="match status" value="1"/>
</dbReference>
<dbReference type="Pfam" id="PF24883">
    <property type="entry name" value="NPHP3_N"/>
    <property type="match status" value="1"/>
</dbReference>